<protein>
    <submittedName>
        <fullName evidence="2">Uncharacterized protein</fullName>
    </submittedName>
</protein>
<sequence length="53" mass="5942">MVREVMAMTDQEFDALMAQARSEARKISFPVPPPEDPDYAHRSQHAEFGAAAH</sequence>
<reference evidence="2 3" key="1">
    <citation type="submission" date="2018-10" db="EMBL/GenBank/DDBJ databases">
        <title>Relationship between Morphology and Antimicrobial Activity in Streptomyces.</title>
        <authorList>
            <person name="Kang H.J."/>
            <person name="Kim S.B."/>
        </authorList>
    </citation>
    <scope>NUCLEOTIDE SEQUENCE [LARGE SCALE GENOMIC DNA]</scope>
    <source>
        <strain evidence="2 3">BH38</strain>
    </source>
</reference>
<keyword evidence="3" id="KW-1185">Reference proteome</keyword>
<dbReference type="KEGG" id="shun:DWB77_00334"/>
<accession>A0A387HBT7</accession>
<proteinExistence type="predicted"/>
<gene>
    <name evidence="2" type="ORF">DWB77_00334</name>
</gene>
<evidence type="ECO:0000313" key="3">
    <source>
        <dbReference type="Proteomes" id="UP000271554"/>
    </source>
</evidence>
<name>A0A387HBT7_9ACTN</name>
<dbReference type="EMBL" id="CP032698">
    <property type="protein sequence ID" value="AYG78227.1"/>
    <property type="molecule type" value="Genomic_DNA"/>
</dbReference>
<dbReference type="Proteomes" id="UP000271554">
    <property type="component" value="Chromosome"/>
</dbReference>
<dbReference type="RefSeq" id="WP_162952333.1">
    <property type="nucleotide sequence ID" value="NZ_CP032698.1"/>
</dbReference>
<dbReference type="AlphaFoldDB" id="A0A387HBT7"/>
<organism evidence="2 3">
    <name type="scientific">Streptomyces hundungensis</name>
    <dbReference type="NCBI Taxonomy" id="1077946"/>
    <lineage>
        <taxon>Bacteria</taxon>
        <taxon>Bacillati</taxon>
        <taxon>Actinomycetota</taxon>
        <taxon>Actinomycetes</taxon>
        <taxon>Kitasatosporales</taxon>
        <taxon>Streptomycetaceae</taxon>
        <taxon>Streptomyces</taxon>
    </lineage>
</organism>
<feature type="region of interest" description="Disordered" evidence="1">
    <location>
        <begin position="27"/>
        <end position="53"/>
    </location>
</feature>
<evidence type="ECO:0000256" key="1">
    <source>
        <dbReference type="SAM" id="MobiDB-lite"/>
    </source>
</evidence>
<evidence type="ECO:0000313" key="2">
    <source>
        <dbReference type="EMBL" id="AYG78227.1"/>
    </source>
</evidence>